<proteinExistence type="predicted"/>
<gene>
    <name evidence="1" type="ordered locus">Mnod_7720</name>
</gene>
<dbReference type="Proteomes" id="UP000008207">
    <property type="component" value="Plasmid pMNOD04"/>
</dbReference>
<evidence type="ECO:0000313" key="2">
    <source>
        <dbReference type="Proteomes" id="UP000008207"/>
    </source>
</evidence>
<evidence type="ECO:0000313" key="1">
    <source>
        <dbReference type="EMBL" id="ACL63313.1"/>
    </source>
</evidence>
<dbReference type="AlphaFoldDB" id="B8IY23"/>
<dbReference type="HOGENOM" id="CLU_2001210_0_0_5"/>
<sequence length="124" mass="13558">MRLLFCLLIGPLNMSNISVTVSAHPDGASICFQKDDLTIASLKEAFPRARFDRGARHWTVPGKTAVARVQKWASRLSEDRATRAPTGQEVLDARKAAGKPLTSLDMPCSALHPCWRRSLPATCA</sequence>
<geneLocation type="plasmid" evidence="1 2">
    <name>pMNOD04</name>
</geneLocation>
<keyword evidence="1" id="KW-0614">Plasmid</keyword>
<protein>
    <submittedName>
        <fullName evidence="1">Uncharacterized protein</fullName>
    </submittedName>
</protein>
<dbReference type="EMBL" id="CP001353">
    <property type="protein sequence ID" value="ACL63313.1"/>
    <property type="molecule type" value="Genomic_DNA"/>
</dbReference>
<reference evidence="2" key="1">
    <citation type="submission" date="2009-01" db="EMBL/GenBank/DDBJ databases">
        <title>Complete sequence of plasmid 4 of Methylobacterium nodulans ORS 2060.</title>
        <authorList>
            <consortium name="US DOE Joint Genome Institute"/>
            <person name="Lucas S."/>
            <person name="Copeland A."/>
            <person name="Lapidus A."/>
            <person name="Glavina del Rio T."/>
            <person name="Dalin E."/>
            <person name="Tice H."/>
            <person name="Bruce D."/>
            <person name="Goodwin L."/>
            <person name="Pitluck S."/>
            <person name="Sims D."/>
            <person name="Brettin T."/>
            <person name="Detter J.C."/>
            <person name="Han C."/>
            <person name="Larimer F."/>
            <person name="Land M."/>
            <person name="Hauser L."/>
            <person name="Kyrpides N."/>
            <person name="Ivanova N."/>
            <person name="Marx C.J."/>
            <person name="Richardson P."/>
        </authorList>
    </citation>
    <scope>NUCLEOTIDE SEQUENCE [LARGE SCALE GENOMIC DNA]</scope>
    <source>
        <strain evidence="2">LMG 21967 / CNCM I-2342 / ORS 2060</strain>
        <plasmid evidence="2">Plasmid pMNOD04</plasmid>
    </source>
</reference>
<organism evidence="1 2">
    <name type="scientific">Methylobacterium nodulans (strain LMG 21967 / CNCM I-2342 / ORS 2060)</name>
    <dbReference type="NCBI Taxonomy" id="460265"/>
    <lineage>
        <taxon>Bacteria</taxon>
        <taxon>Pseudomonadati</taxon>
        <taxon>Pseudomonadota</taxon>
        <taxon>Alphaproteobacteria</taxon>
        <taxon>Hyphomicrobiales</taxon>
        <taxon>Methylobacteriaceae</taxon>
        <taxon>Methylobacterium</taxon>
    </lineage>
</organism>
<dbReference type="KEGG" id="mno:Mnod_7720"/>
<accession>B8IY23</accession>
<name>B8IY23_METNO</name>
<keyword evidence="2" id="KW-1185">Reference proteome</keyword>